<gene>
    <name evidence="11" type="ORF">GDO81_015492</name>
</gene>
<evidence type="ECO:0000256" key="3">
    <source>
        <dbReference type="ARBA" id="ARBA00010117"/>
    </source>
</evidence>
<feature type="transmembrane region" description="Helical" evidence="10">
    <location>
        <begin position="38"/>
        <end position="63"/>
    </location>
</feature>
<protein>
    <submittedName>
        <fullName evidence="11">Uncharacterized protein</fullName>
    </submittedName>
</protein>
<evidence type="ECO:0000256" key="5">
    <source>
        <dbReference type="ARBA" id="ARBA00022792"/>
    </source>
</evidence>
<dbReference type="AlphaFoldDB" id="A0AAV7AJV2"/>
<evidence type="ECO:0000256" key="2">
    <source>
        <dbReference type="ARBA" id="ARBA00004673"/>
    </source>
</evidence>
<evidence type="ECO:0000256" key="6">
    <source>
        <dbReference type="ARBA" id="ARBA00022946"/>
    </source>
</evidence>
<dbReference type="Pfam" id="PF02285">
    <property type="entry name" value="COX8"/>
    <property type="match status" value="1"/>
</dbReference>
<keyword evidence="9 10" id="KW-0472">Membrane</keyword>
<proteinExistence type="inferred from homology"/>
<dbReference type="GO" id="GO:0005743">
    <property type="term" value="C:mitochondrial inner membrane"/>
    <property type="evidence" value="ECO:0007669"/>
    <property type="project" value="UniProtKB-SubCell"/>
</dbReference>
<dbReference type="GO" id="GO:0006123">
    <property type="term" value="P:mitochondrial electron transport, cytochrome c to oxygen"/>
    <property type="evidence" value="ECO:0007669"/>
    <property type="project" value="InterPro"/>
</dbReference>
<keyword evidence="7 10" id="KW-1133">Transmembrane helix</keyword>
<keyword evidence="8" id="KW-0496">Mitochondrion</keyword>
<sequence>MSGKVYRAIVLSTKSSWWAFTSPKSLSRYHTRPSKNEIGAFETIVGFSVLSFGLLSPAAWILANLPEQPKH</sequence>
<name>A0AAV7AJV2_ENGPU</name>
<dbReference type="Gene3D" id="4.10.81.10">
    <property type="entry name" value="Cytochrome c oxidase, subunit 8"/>
    <property type="match status" value="1"/>
</dbReference>
<dbReference type="Proteomes" id="UP000824782">
    <property type="component" value="Unassembled WGS sequence"/>
</dbReference>
<dbReference type="SUPFAM" id="SSF81431">
    <property type="entry name" value="Mitochondrial cytochrome c oxidase subunit VIIIb (aka IX)"/>
    <property type="match status" value="1"/>
</dbReference>
<dbReference type="EMBL" id="WNYA01000007">
    <property type="protein sequence ID" value="KAG8561826.1"/>
    <property type="molecule type" value="Genomic_DNA"/>
</dbReference>
<dbReference type="GO" id="GO:0045277">
    <property type="term" value="C:respiratory chain complex IV"/>
    <property type="evidence" value="ECO:0007669"/>
    <property type="project" value="InterPro"/>
</dbReference>
<comment type="pathway">
    <text evidence="2">Energy metabolism; oxidative phosphorylation.</text>
</comment>
<evidence type="ECO:0000256" key="4">
    <source>
        <dbReference type="ARBA" id="ARBA00022692"/>
    </source>
</evidence>
<comment type="subcellular location">
    <subcellularLocation>
        <location evidence="1">Mitochondrion inner membrane</location>
        <topology evidence="1">Single-pass membrane protein</topology>
    </subcellularLocation>
</comment>
<evidence type="ECO:0000256" key="7">
    <source>
        <dbReference type="ARBA" id="ARBA00022989"/>
    </source>
</evidence>
<evidence type="ECO:0000256" key="8">
    <source>
        <dbReference type="ARBA" id="ARBA00023128"/>
    </source>
</evidence>
<accession>A0AAV7AJV2</accession>
<reference evidence="11" key="1">
    <citation type="thesis" date="2020" institute="ProQuest LLC" country="789 East Eisenhower Parkway, Ann Arbor, MI, USA">
        <title>Comparative Genomics and Chromosome Evolution.</title>
        <authorList>
            <person name="Mudd A.B."/>
        </authorList>
    </citation>
    <scope>NUCLEOTIDE SEQUENCE</scope>
    <source>
        <strain evidence="11">237g6f4</strain>
        <tissue evidence="11">Blood</tissue>
    </source>
</reference>
<keyword evidence="12" id="KW-1185">Reference proteome</keyword>
<keyword evidence="4 10" id="KW-0812">Transmembrane</keyword>
<comment type="caution">
    <text evidence="11">The sequence shown here is derived from an EMBL/GenBank/DDBJ whole genome shotgun (WGS) entry which is preliminary data.</text>
</comment>
<dbReference type="InterPro" id="IPR036548">
    <property type="entry name" value="Cyt_c_oxidase_su8_sf"/>
</dbReference>
<organism evidence="11 12">
    <name type="scientific">Engystomops pustulosus</name>
    <name type="common">Tungara frog</name>
    <name type="synonym">Physalaemus pustulosus</name>
    <dbReference type="NCBI Taxonomy" id="76066"/>
    <lineage>
        <taxon>Eukaryota</taxon>
        <taxon>Metazoa</taxon>
        <taxon>Chordata</taxon>
        <taxon>Craniata</taxon>
        <taxon>Vertebrata</taxon>
        <taxon>Euteleostomi</taxon>
        <taxon>Amphibia</taxon>
        <taxon>Batrachia</taxon>
        <taxon>Anura</taxon>
        <taxon>Neobatrachia</taxon>
        <taxon>Hyloidea</taxon>
        <taxon>Leptodactylidae</taxon>
        <taxon>Leiuperinae</taxon>
        <taxon>Engystomops</taxon>
    </lineage>
</organism>
<evidence type="ECO:0000256" key="10">
    <source>
        <dbReference type="SAM" id="Phobius"/>
    </source>
</evidence>
<evidence type="ECO:0000256" key="1">
    <source>
        <dbReference type="ARBA" id="ARBA00004434"/>
    </source>
</evidence>
<dbReference type="InterPro" id="IPR003205">
    <property type="entry name" value="Cyt_c_oxidase_su8"/>
</dbReference>
<evidence type="ECO:0000313" key="12">
    <source>
        <dbReference type="Proteomes" id="UP000824782"/>
    </source>
</evidence>
<evidence type="ECO:0000313" key="11">
    <source>
        <dbReference type="EMBL" id="KAG8561826.1"/>
    </source>
</evidence>
<keyword evidence="5" id="KW-0999">Mitochondrion inner membrane</keyword>
<keyword evidence="6" id="KW-0809">Transit peptide</keyword>
<evidence type="ECO:0000256" key="9">
    <source>
        <dbReference type="ARBA" id="ARBA00023136"/>
    </source>
</evidence>
<comment type="similarity">
    <text evidence="3">Belongs to the cytochrome c oxidase VIII family.</text>
</comment>